<gene>
    <name evidence="2" type="ORF">BT67DRAFT_307080</name>
</gene>
<organism evidence="2 3">
    <name type="scientific">Trichocladium antarcticum</name>
    <dbReference type="NCBI Taxonomy" id="1450529"/>
    <lineage>
        <taxon>Eukaryota</taxon>
        <taxon>Fungi</taxon>
        <taxon>Dikarya</taxon>
        <taxon>Ascomycota</taxon>
        <taxon>Pezizomycotina</taxon>
        <taxon>Sordariomycetes</taxon>
        <taxon>Sordariomycetidae</taxon>
        <taxon>Sordariales</taxon>
        <taxon>Chaetomiaceae</taxon>
        <taxon>Trichocladium</taxon>
    </lineage>
</organism>
<evidence type="ECO:0000313" key="2">
    <source>
        <dbReference type="EMBL" id="KAK4134072.1"/>
    </source>
</evidence>
<accession>A0AAN6UJC1</accession>
<reference evidence="2" key="1">
    <citation type="journal article" date="2023" name="Mol. Phylogenet. Evol.">
        <title>Genome-scale phylogeny and comparative genomics of the fungal order Sordariales.</title>
        <authorList>
            <person name="Hensen N."/>
            <person name="Bonometti L."/>
            <person name="Westerberg I."/>
            <person name="Brannstrom I.O."/>
            <person name="Guillou S."/>
            <person name="Cros-Aarteil S."/>
            <person name="Calhoun S."/>
            <person name="Haridas S."/>
            <person name="Kuo A."/>
            <person name="Mondo S."/>
            <person name="Pangilinan J."/>
            <person name="Riley R."/>
            <person name="LaButti K."/>
            <person name="Andreopoulos B."/>
            <person name="Lipzen A."/>
            <person name="Chen C."/>
            <person name="Yan M."/>
            <person name="Daum C."/>
            <person name="Ng V."/>
            <person name="Clum A."/>
            <person name="Steindorff A."/>
            <person name="Ohm R.A."/>
            <person name="Martin F."/>
            <person name="Silar P."/>
            <person name="Natvig D.O."/>
            <person name="Lalanne C."/>
            <person name="Gautier V."/>
            <person name="Ament-Velasquez S.L."/>
            <person name="Kruys A."/>
            <person name="Hutchinson M.I."/>
            <person name="Powell A.J."/>
            <person name="Barry K."/>
            <person name="Miller A.N."/>
            <person name="Grigoriev I.V."/>
            <person name="Debuchy R."/>
            <person name="Gladieux P."/>
            <person name="Hiltunen Thoren M."/>
            <person name="Johannesson H."/>
        </authorList>
    </citation>
    <scope>NUCLEOTIDE SEQUENCE</scope>
    <source>
        <strain evidence="2">CBS 123565</strain>
    </source>
</reference>
<protein>
    <submittedName>
        <fullName evidence="2">Uncharacterized protein</fullName>
    </submittedName>
</protein>
<dbReference type="AlphaFoldDB" id="A0AAN6UJC1"/>
<feature type="region of interest" description="Disordered" evidence="1">
    <location>
        <begin position="142"/>
        <end position="162"/>
    </location>
</feature>
<feature type="region of interest" description="Disordered" evidence="1">
    <location>
        <begin position="98"/>
        <end position="120"/>
    </location>
</feature>
<dbReference type="Proteomes" id="UP001304895">
    <property type="component" value="Unassembled WGS sequence"/>
</dbReference>
<name>A0AAN6UJC1_9PEZI</name>
<sequence length="194" mass="21554">MDWQMACHVGLTTEPALALHLMDYLGTQYNAYQETTPVISNAQLDANWQDPHQSGRTPEHGMTWATGPNTSRYFKHRHCLFCIHKPEHLSVPPAESRFAYESSPSHPAKPHTGNCFPADRPTKPARSLFSVASLHGAWLKAHPAPRDARRPSSAKPGSSGRLLLSSIHRARRARGWQPLDSSRKFCGACSSRPV</sequence>
<evidence type="ECO:0000256" key="1">
    <source>
        <dbReference type="SAM" id="MobiDB-lite"/>
    </source>
</evidence>
<dbReference type="EMBL" id="MU853409">
    <property type="protein sequence ID" value="KAK4134072.1"/>
    <property type="molecule type" value="Genomic_DNA"/>
</dbReference>
<proteinExistence type="predicted"/>
<evidence type="ECO:0000313" key="3">
    <source>
        <dbReference type="Proteomes" id="UP001304895"/>
    </source>
</evidence>
<reference evidence="2" key="2">
    <citation type="submission" date="2023-05" db="EMBL/GenBank/DDBJ databases">
        <authorList>
            <consortium name="Lawrence Berkeley National Laboratory"/>
            <person name="Steindorff A."/>
            <person name="Hensen N."/>
            <person name="Bonometti L."/>
            <person name="Westerberg I."/>
            <person name="Brannstrom I.O."/>
            <person name="Guillou S."/>
            <person name="Cros-Aarteil S."/>
            <person name="Calhoun S."/>
            <person name="Haridas S."/>
            <person name="Kuo A."/>
            <person name="Mondo S."/>
            <person name="Pangilinan J."/>
            <person name="Riley R."/>
            <person name="Labutti K."/>
            <person name="Andreopoulos B."/>
            <person name="Lipzen A."/>
            <person name="Chen C."/>
            <person name="Yanf M."/>
            <person name="Daum C."/>
            <person name="Ng V."/>
            <person name="Clum A."/>
            <person name="Ohm R."/>
            <person name="Martin F."/>
            <person name="Silar P."/>
            <person name="Natvig D."/>
            <person name="Lalanne C."/>
            <person name="Gautier V."/>
            <person name="Ament-Velasquez S.L."/>
            <person name="Kruys A."/>
            <person name="Hutchinson M.I."/>
            <person name="Powell A.J."/>
            <person name="Barry K."/>
            <person name="Miller A.N."/>
            <person name="Grigoriev I.V."/>
            <person name="Debuchy R."/>
            <person name="Gladieux P."/>
            <person name="Thoren M.H."/>
            <person name="Johannesson H."/>
        </authorList>
    </citation>
    <scope>NUCLEOTIDE SEQUENCE</scope>
    <source>
        <strain evidence="2">CBS 123565</strain>
    </source>
</reference>
<comment type="caution">
    <text evidence="2">The sequence shown here is derived from an EMBL/GenBank/DDBJ whole genome shotgun (WGS) entry which is preliminary data.</text>
</comment>
<keyword evidence="3" id="KW-1185">Reference proteome</keyword>